<proteinExistence type="predicted"/>
<dbReference type="RefSeq" id="WP_154539718.1">
    <property type="nucleotide sequence ID" value="NZ_VUND01000001.1"/>
</dbReference>
<keyword evidence="1" id="KW-0812">Transmembrane</keyword>
<evidence type="ECO:0000256" key="1">
    <source>
        <dbReference type="SAM" id="Phobius"/>
    </source>
</evidence>
<feature type="transmembrane region" description="Helical" evidence="1">
    <location>
        <begin position="421"/>
        <end position="446"/>
    </location>
</feature>
<feature type="transmembrane region" description="Helical" evidence="1">
    <location>
        <begin position="195"/>
        <end position="226"/>
    </location>
</feature>
<feature type="transmembrane region" description="Helical" evidence="1">
    <location>
        <begin position="246"/>
        <end position="273"/>
    </location>
</feature>
<comment type="caution">
    <text evidence="2">The sequence shown here is derived from an EMBL/GenBank/DDBJ whole genome shotgun (WGS) entry which is preliminary data.</text>
</comment>
<reference evidence="2 3" key="1">
    <citation type="submission" date="2019-08" db="EMBL/GenBank/DDBJ databases">
        <title>In-depth cultivation of the pig gut microbiome towards novel bacterial diversity and tailored functional studies.</title>
        <authorList>
            <person name="Wylensek D."/>
            <person name="Hitch T.C.A."/>
            <person name="Clavel T."/>
        </authorList>
    </citation>
    <scope>NUCLEOTIDE SEQUENCE [LARGE SCALE GENOMIC DNA]</scope>
    <source>
        <strain evidence="2 3">WB01_CNA04</strain>
    </source>
</reference>
<evidence type="ECO:0000313" key="2">
    <source>
        <dbReference type="EMBL" id="MST59760.1"/>
    </source>
</evidence>
<gene>
    <name evidence="2" type="ORF">FYJ69_02375</name>
</gene>
<dbReference type="Proteomes" id="UP000434342">
    <property type="component" value="Unassembled WGS sequence"/>
</dbReference>
<keyword evidence="1" id="KW-1133">Transmembrane helix</keyword>
<feature type="transmembrane region" description="Helical" evidence="1">
    <location>
        <begin position="366"/>
        <end position="384"/>
    </location>
</feature>
<feature type="transmembrane region" description="Helical" evidence="1">
    <location>
        <begin position="21"/>
        <end position="46"/>
    </location>
</feature>
<dbReference type="EMBL" id="VUND01000001">
    <property type="protein sequence ID" value="MST59760.1"/>
    <property type="molecule type" value="Genomic_DNA"/>
</dbReference>
<organism evidence="2 3">
    <name type="scientific">Parafannyhessea umbonata</name>
    <dbReference type="NCBI Taxonomy" id="604330"/>
    <lineage>
        <taxon>Bacteria</taxon>
        <taxon>Bacillati</taxon>
        <taxon>Actinomycetota</taxon>
        <taxon>Coriobacteriia</taxon>
        <taxon>Coriobacteriales</taxon>
        <taxon>Atopobiaceae</taxon>
        <taxon>Parafannyhessea</taxon>
    </lineage>
</organism>
<keyword evidence="1" id="KW-0472">Membrane</keyword>
<accession>A0A6N7WST5</accession>
<feature type="transmembrane region" description="Helical" evidence="1">
    <location>
        <begin position="396"/>
        <end position="415"/>
    </location>
</feature>
<name>A0A6N7WST5_9ACTN</name>
<feature type="transmembrane region" description="Helical" evidence="1">
    <location>
        <begin position="294"/>
        <end position="319"/>
    </location>
</feature>
<dbReference type="AlphaFoldDB" id="A0A6N7WST5"/>
<feature type="transmembrane region" description="Helical" evidence="1">
    <location>
        <begin position="164"/>
        <end position="183"/>
    </location>
</feature>
<sequence>MAKPLANESLRRTHLALVGKIVTRLVCAYLACATLFGLLTVGVASIPRSAIYPHVQQSISELSSEGQYHRLLPEDDTWQLDNYTTAIMLNQAYHSAENPVLSAAYNFQWHGPGNGDDQISALESGMKRPQGNLSEEGWIAYGRYWHGYLSVLKPLLVAFDLSQIRVVFLLSFVALLGWSTVLLSKSEGTVTAVVYLSAFFAVHFIVAMFSLSLFFSFCIGVAATVFVQLHHGSRWDFLNGDEGVVFWLVFYFVIGGVTVFFDFLDTPIVTLGLPLGMQVFLARDGMGRNQAVRSVLFVLAVSLSWAVGYGGIMLAKWVLSSLVTGFDFVRDGFSSVVYRSGGTSGALKIARTAGLRKNVGLLVRRWQVKMLTPPLVVALVWLATNARWRRIGSARWWYLIPLALVGILPFGWYLVADNHSFVHAFITYRDLVVTLVVAALSIGPVIDRVRRIGLRQPEGDGASAKL</sequence>
<protein>
    <submittedName>
        <fullName evidence="2">Uncharacterized protein</fullName>
    </submittedName>
</protein>
<evidence type="ECO:0000313" key="3">
    <source>
        <dbReference type="Proteomes" id="UP000434342"/>
    </source>
</evidence>